<feature type="compositionally biased region" description="Basic and acidic residues" evidence="1">
    <location>
        <begin position="48"/>
        <end position="75"/>
    </location>
</feature>
<evidence type="ECO:0000313" key="2">
    <source>
        <dbReference type="EMBL" id="KAJ1123812.1"/>
    </source>
</evidence>
<evidence type="ECO:0000313" key="3">
    <source>
        <dbReference type="Proteomes" id="UP001066276"/>
    </source>
</evidence>
<dbReference type="EMBL" id="JANPWB010000011">
    <property type="protein sequence ID" value="KAJ1123812.1"/>
    <property type="molecule type" value="Genomic_DNA"/>
</dbReference>
<reference evidence="2" key="1">
    <citation type="journal article" date="2022" name="bioRxiv">
        <title>Sequencing and chromosome-scale assembly of the giantPleurodeles waltlgenome.</title>
        <authorList>
            <person name="Brown T."/>
            <person name="Elewa A."/>
            <person name="Iarovenko S."/>
            <person name="Subramanian E."/>
            <person name="Araus A.J."/>
            <person name="Petzold A."/>
            <person name="Susuki M."/>
            <person name="Suzuki K.-i.T."/>
            <person name="Hayashi T."/>
            <person name="Toyoda A."/>
            <person name="Oliveira C."/>
            <person name="Osipova E."/>
            <person name="Leigh N.D."/>
            <person name="Simon A."/>
            <person name="Yun M.H."/>
        </authorList>
    </citation>
    <scope>NUCLEOTIDE SEQUENCE</scope>
    <source>
        <strain evidence="2">20211129_DDA</strain>
        <tissue evidence="2">Liver</tissue>
    </source>
</reference>
<dbReference type="Proteomes" id="UP001066276">
    <property type="component" value="Chromosome 7"/>
</dbReference>
<keyword evidence="3" id="KW-1185">Reference proteome</keyword>
<gene>
    <name evidence="2" type="ORF">NDU88_002279</name>
</gene>
<comment type="caution">
    <text evidence="2">The sequence shown here is derived from an EMBL/GenBank/DDBJ whole genome shotgun (WGS) entry which is preliminary data.</text>
</comment>
<accession>A0AAV7P977</accession>
<dbReference type="AlphaFoldDB" id="A0AAV7P977"/>
<organism evidence="2 3">
    <name type="scientific">Pleurodeles waltl</name>
    <name type="common">Iberian ribbed newt</name>
    <dbReference type="NCBI Taxonomy" id="8319"/>
    <lineage>
        <taxon>Eukaryota</taxon>
        <taxon>Metazoa</taxon>
        <taxon>Chordata</taxon>
        <taxon>Craniata</taxon>
        <taxon>Vertebrata</taxon>
        <taxon>Euteleostomi</taxon>
        <taxon>Amphibia</taxon>
        <taxon>Batrachia</taxon>
        <taxon>Caudata</taxon>
        <taxon>Salamandroidea</taxon>
        <taxon>Salamandridae</taxon>
        <taxon>Pleurodelinae</taxon>
        <taxon>Pleurodeles</taxon>
    </lineage>
</organism>
<name>A0AAV7P977_PLEWA</name>
<feature type="region of interest" description="Disordered" evidence="1">
    <location>
        <begin position="1"/>
        <end position="92"/>
    </location>
</feature>
<proteinExistence type="predicted"/>
<protein>
    <submittedName>
        <fullName evidence="2">Uncharacterized protein</fullName>
    </submittedName>
</protein>
<feature type="compositionally biased region" description="Basic and acidic residues" evidence="1">
    <location>
        <begin position="7"/>
        <end position="32"/>
    </location>
</feature>
<sequence length="112" mass="12327">MVEEGEDGKGSEEADVVEDRRDKEKRDGDQRSGESTGGDPSSEDSAAEDPRNEEKEEGDPRRKDEGSRTGEENRPRTPPGRNAEPHHFPGGAWLSQKFFSVSGGVDYGYSEN</sequence>
<evidence type="ECO:0000256" key="1">
    <source>
        <dbReference type="SAM" id="MobiDB-lite"/>
    </source>
</evidence>